<proteinExistence type="predicted"/>
<dbReference type="GO" id="GO:0005524">
    <property type="term" value="F:ATP binding"/>
    <property type="evidence" value="ECO:0007669"/>
    <property type="project" value="UniProtKB-KW"/>
</dbReference>
<dbReference type="SMART" id="SM00580">
    <property type="entry name" value="PUG"/>
    <property type="match status" value="1"/>
</dbReference>
<dbReference type="InterPro" id="IPR038357">
    <property type="entry name" value="KEN_sf"/>
</dbReference>
<feature type="compositionally biased region" description="Polar residues" evidence="13">
    <location>
        <begin position="631"/>
        <end position="647"/>
    </location>
</feature>
<protein>
    <recommendedName>
        <fullName evidence="2">non-specific serine/threonine protein kinase</fullName>
        <ecNumber evidence="2">2.7.11.1</ecNumber>
    </recommendedName>
</protein>
<dbReference type="PANTHER" id="PTHR13954:SF6">
    <property type="entry name" value="NON-SPECIFIC SERINE_THREONINE PROTEIN KINASE"/>
    <property type="match status" value="1"/>
</dbReference>
<evidence type="ECO:0000259" key="15">
    <source>
        <dbReference type="PROSITE" id="PS50011"/>
    </source>
</evidence>
<dbReference type="GO" id="GO:1990604">
    <property type="term" value="C:IRE1-TRAF2-ASK1 complex"/>
    <property type="evidence" value="ECO:0007669"/>
    <property type="project" value="TreeGrafter"/>
</dbReference>
<dbReference type="Gene3D" id="1.20.1440.180">
    <property type="entry name" value="KEN domain"/>
    <property type="match status" value="1"/>
</dbReference>
<keyword evidence="7" id="KW-0547">Nucleotide-binding</keyword>
<dbReference type="SUPFAM" id="SSF50998">
    <property type="entry name" value="Quinoprotein alcohol dehydrogenase-like"/>
    <property type="match status" value="1"/>
</dbReference>
<dbReference type="InterPro" id="IPR015943">
    <property type="entry name" value="WD40/YVTN_repeat-like_dom_sf"/>
</dbReference>
<dbReference type="Gene3D" id="1.10.510.10">
    <property type="entry name" value="Transferase(Phosphotransferase) domain 1"/>
    <property type="match status" value="1"/>
</dbReference>
<gene>
    <name evidence="17" type="ORF">B9Z65_7196</name>
</gene>
<feature type="compositionally biased region" description="Low complexity" evidence="13">
    <location>
        <begin position="953"/>
        <end position="964"/>
    </location>
</feature>
<evidence type="ECO:0000256" key="9">
    <source>
        <dbReference type="ARBA" id="ARBA00022840"/>
    </source>
</evidence>
<dbReference type="GO" id="GO:0006397">
    <property type="term" value="P:mRNA processing"/>
    <property type="evidence" value="ECO:0007669"/>
    <property type="project" value="InterPro"/>
</dbReference>
<sequence>MPPGSGPRLQHALLYLFVLTYIVAAQQQQPNIHRHSPPENVAVDSSTGRRNHHYNVEQIHKKGKDTAAVHSSNERALATFAPDGELVPSVRARPARPSGASSGLSRHSARSLQDWQVEDIILLATVDGKIYARERNTGAPRWELEVDHPMVQTTYHKNNRSVEDVPAEDDFLWIVEPSQDGALYVYSPDSRMGMQRLGLTVKQLVEELSPYAGEDPPVVYTAEKKNTLYTIDAADGNIIKMFSSAGSVSNTDRSCRKVNALESLGDKECEPMGTLTLGRTEYIVGIQDKESGDPICTISYFEWGPNNRDRDLQSQYSTTLDNRYVYSKHDGSVMALEHNREGHGRRRGTGSQSLMYSHKFSSPVARVYDVVRPHLEESEATDASLVVLPQPVGPVNKEWPVSDNVFVNCTEGGSWYALSEQSYPLVTDGASRALCYTDDIYMPHVSLGPNVLEKHRTRLVGLHPLAALDAGSSHLPTIGGPEPQSPVVPPQQLPAEKNRISDDYTSTNWSSSLPSPVTVIFLAIFTLTAIPGALPTARGYMHQFLKKVKSEKEPSHEPAQAFTDATPEVVDVRPSVEVEKVEVPSEEPEEHKVRYPEPAEEIIFPTDSNSDSDAKAESNEPAERAARDSSPESGPDTSVTPAVSDTPATPKAKPNGVEASPVKPEKKARRGVRGGRKLKEKKLEQEQAQQRRRANSQSKRNSISQELTKIAEEGPATPKPTPQILTSQISTPQVISVETSESPNVHGKIRINNLIINTDRLIGNGSAGTCVYEGTFGKRDVAVKRMLSQYYELASQEVVFLQENDDHPNVIRYYCQERDQNFLYIAVELCQGSLWDVFNPHLCESGQKREQFSEVLQAIQLDVPKALYQIVLGLKHLHARRIIHRDIKPQNILIGRPTATNKGPHLLISDFGLCKTLPDNASTVADATVNAGTCGWKAPELISQPKDTASLNGHSSTSTSDGTSGNPGGVKRAADIFSLGCLFFWVLTGGCHPFDDKEGWAQIRELNIKKNNMQNMHKLDLGSDTEEPMQLITAMLAHRPEERPNVNDILEHPFFWKPKDRLAFLCDVSDHFEREPREPPSEQLNVLESYGEIVIPKGDFLKILPREFVDTLGKQRKYTGSKMLDLLRALRNKRNHYEDMPDEVKRRVGPLPGGYLNFWTARFPKLLMACYWIVRECGLMDTERFRGYFEVKE</sequence>
<feature type="region of interest" description="Disordered" evidence="13">
    <location>
        <begin position="946"/>
        <end position="967"/>
    </location>
</feature>
<dbReference type="InterPro" id="IPR008271">
    <property type="entry name" value="Ser/Thr_kinase_AS"/>
</dbReference>
<keyword evidence="18" id="KW-1185">Reference proteome</keyword>
<comment type="catalytic activity">
    <reaction evidence="12">
        <text>L-seryl-[protein] + ATP = O-phospho-L-seryl-[protein] + ADP + H(+)</text>
        <dbReference type="Rhea" id="RHEA:17989"/>
        <dbReference type="Rhea" id="RHEA-COMP:9863"/>
        <dbReference type="Rhea" id="RHEA-COMP:11604"/>
        <dbReference type="ChEBI" id="CHEBI:15378"/>
        <dbReference type="ChEBI" id="CHEBI:29999"/>
        <dbReference type="ChEBI" id="CHEBI:30616"/>
        <dbReference type="ChEBI" id="CHEBI:83421"/>
        <dbReference type="ChEBI" id="CHEBI:456216"/>
        <dbReference type="EC" id="2.7.11.1"/>
    </reaction>
    <physiologicalReaction direction="left-to-right" evidence="12">
        <dbReference type="Rhea" id="RHEA:17990"/>
    </physiologicalReaction>
</comment>
<evidence type="ECO:0000256" key="5">
    <source>
        <dbReference type="ARBA" id="ARBA00022692"/>
    </source>
</evidence>
<feature type="region of interest" description="Disordered" evidence="13">
    <location>
        <begin position="30"/>
        <end position="49"/>
    </location>
</feature>
<dbReference type="EC" id="2.7.11.1" evidence="2"/>
<keyword evidence="10" id="KW-1133">Transmembrane helix</keyword>
<evidence type="ECO:0000256" key="2">
    <source>
        <dbReference type="ARBA" id="ARBA00012513"/>
    </source>
</evidence>
<dbReference type="InterPro" id="IPR011009">
    <property type="entry name" value="Kinase-like_dom_sf"/>
</dbReference>
<reference evidence="17 18" key="1">
    <citation type="submission" date="2017-05" db="EMBL/GenBank/DDBJ databases">
        <title>Draft genome sequence of Elsinoe australis.</title>
        <authorList>
            <person name="Cheng Q."/>
        </authorList>
    </citation>
    <scope>NUCLEOTIDE SEQUENCE [LARGE SCALE GENOMIC DNA]</scope>
    <source>
        <strain evidence="17 18">NL1</strain>
    </source>
</reference>
<dbReference type="InterPro" id="IPR010513">
    <property type="entry name" value="KEN_dom"/>
</dbReference>
<comment type="catalytic activity">
    <reaction evidence="11">
        <text>L-threonyl-[protein] + ATP = O-phospho-L-threonyl-[protein] + ADP + H(+)</text>
        <dbReference type="Rhea" id="RHEA:46608"/>
        <dbReference type="Rhea" id="RHEA-COMP:11060"/>
        <dbReference type="Rhea" id="RHEA-COMP:11605"/>
        <dbReference type="ChEBI" id="CHEBI:15378"/>
        <dbReference type="ChEBI" id="CHEBI:30013"/>
        <dbReference type="ChEBI" id="CHEBI:30616"/>
        <dbReference type="ChEBI" id="CHEBI:61977"/>
        <dbReference type="ChEBI" id="CHEBI:456216"/>
        <dbReference type="EC" id="2.7.11.1"/>
    </reaction>
    <physiologicalReaction direction="left-to-right" evidence="11">
        <dbReference type="Rhea" id="RHEA:46609"/>
    </physiologicalReaction>
</comment>
<dbReference type="InterPro" id="IPR011047">
    <property type="entry name" value="Quinoprotein_ADH-like_sf"/>
</dbReference>
<keyword evidence="3" id="KW-0723">Serine/threonine-protein kinase</keyword>
<evidence type="ECO:0000256" key="7">
    <source>
        <dbReference type="ARBA" id="ARBA00022741"/>
    </source>
</evidence>
<keyword evidence="9" id="KW-0067">ATP-binding</keyword>
<dbReference type="OrthoDB" id="63989at2759"/>
<dbReference type="Proteomes" id="UP000243723">
    <property type="component" value="Unassembled WGS sequence"/>
</dbReference>
<dbReference type="AlphaFoldDB" id="A0A2P7Z621"/>
<dbReference type="CDD" id="cd09769">
    <property type="entry name" value="Luminal_IRE1"/>
    <property type="match status" value="1"/>
</dbReference>
<keyword evidence="6 14" id="KW-0732">Signal</keyword>
<dbReference type="GO" id="GO:0051082">
    <property type="term" value="F:unfolded protein binding"/>
    <property type="evidence" value="ECO:0007669"/>
    <property type="project" value="TreeGrafter"/>
</dbReference>
<keyword evidence="5" id="KW-0812">Transmembrane</keyword>
<feature type="compositionally biased region" description="Basic and acidic residues" evidence="13">
    <location>
        <begin position="579"/>
        <end position="597"/>
    </location>
</feature>
<feature type="domain" description="Protein kinase" evidence="15">
    <location>
        <begin position="756"/>
        <end position="1055"/>
    </location>
</feature>
<evidence type="ECO:0000256" key="8">
    <source>
        <dbReference type="ARBA" id="ARBA00022777"/>
    </source>
</evidence>
<dbReference type="PROSITE" id="PS00108">
    <property type="entry name" value="PROTEIN_KINASE_ST"/>
    <property type="match status" value="1"/>
</dbReference>
<dbReference type="GO" id="GO:0036498">
    <property type="term" value="P:IRE1-mediated unfolded protein response"/>
    <property type="evidence" value="ECO:0007669"/>
    <property type="project" value="UniProtKB-ARBA"/>
</dbReference>
<dbReference type="InterPro" id="IPR000719">
    <property type="entry name" value="Prot_kinase_dom"/>
</dbReference>
<evidence type="ECO:0000256" key="6">
    <source>
        <dbReference type="ARBA" id="ARBA00022729"/>
    </source>
</evidence>
<dbReference type="PROSITE" id="PS50011">
    <property type="entry name" value="PROTEIN_KINASE_DOM"/>
    <property type="match status" value="1"/>
</dbReference>
<feature type="compositionally biased region" description="Polar residues" evidence="13">
    <location>
        <begin position="99"/>
        <end position="108"/>
    </location>
</feature>
<dbReference type="GO" id="GO:0004674">
    <property type="term" value="F:protein serine/threonine kinase activity"/>
    <property type="evidence" value="ECO:0007669"/>
    <property type="project" value="UniProtKB-KW"/>
</dbReference>
<dbReference type="Gene3D" id="3.30.200.20">
    <property type="entry name" value="Phosphorylase Kinase, domain 1"/>
    <property type="match status" value="1"/>
</dbReference>
<evidence type="ECO:0000256" key="11">
    <source>
        <dbReference type="ARBA" id="ARBA00048659"/>
    </source>
</evidence>
<organism evidence="17 18">
    <name type="scientific">Elsinoe australis</name>
    <dbReference type="NCBI Taxonomy" id="40998"/>
    <lineage>
        <taxon>Eukaryota</taxon>
        <taxon>Fungi</taxon>
        <taxon>Dikarya</taxon>
        <taxon>Ascomycota</taxon>
        <taxon>Pezizomycotina</taxon>
        <taxon>Dothideomycetes</taxon>
        <taxon>Dothideomycetidae</taxon>
        <taxon>Myriangiales</taxon>
        <taxon>Elsinoaceae</taxon>
        <taxon>Elsinoe</taxon>
    </lineage>
</organism>
<feature type="region of interest" description="Disordered" evidence="13">
    <location>
        <begin position="579"/>
        <end position="730"/>
    </location>
</feature>
<feature type="compositionally biased region" description="Basic residues" evidence="13">
    <location>
        <begin position="666"/>
        <end position="680"/>
    </location>
</feature>
<dbReference type="EMBL" id="NHZQ01000305">
    <property type="protein sequence ID" value="PSK43682.1"/>
    <property type="molecule type" value="Genomic_DNA"/>
</dbReference>
<comment type="subcellular location">
    <subcellularLocation>
        <location evidence="1">Membrane</location>
        <topology evidence="1">Single-pass type I membrane protein</topology>
    </subcellularLocation>
</comment>
<evidence type="ECO:0000256" key="13">
    <source>
        <dbReference type="SAM" id="MobiDB-lite"/>
    </source>
</evidence>
<feature type="chain" id="PRO_5015108922" description="non-specific serine/threonine protein kinase" evidence="14">
    <location>
        <begin position="26"/>
        <end position="1193"/>
    </location>
</feature>
<feature type="compositionally biased region" description="Basic and acidic residues" evidence="13">
    <location>
        <begin position="612"/>
        <end position="630"/>
    </location>
</feature>
<evidence type="ECO:0000256" key="4">
    <source>
        <dbReference type="ARBA" id="ARBA00022679"/>
    </source>
</evidence>
<dbReference type="CDD" id="cd10422">
    <property type="entry name" value="RNase_Ire1"/>
    <property type="match status" value="1"/>
</dbReference>
<dbReference type="Gene3D" id="2.130.10.10">
    <property type="entry name" value="YVTN repeat-like/Quinoprotein amine dehydrogenase"/>
    <property type="match status" value="1"/>
</dbReference>
<dbReference type="SMART" id="SM00220">
    <property type="entry name" value="S_TKc"/>
    <property type="match status" value="1"/>
</dbReference>
<dbReference type="GO" id="GO:0004521">
    <property type="term" value="F:RNA endonuclease activity"/>
    <property type="evidence" value="ECO:0007669"/>
    <property type="project" value="InterPro"/>
</dbReference>
<evidence type="ECO:0000256" key="12">
    <source>
        <dbReference type="ARBA" id="ARBA00048977"/>
    </source>
</evidence>
<name>A0A2P7Z621_9PEZI</name>
<dbReference type="SUPFAM" id="SSF56112">
    <property type="entry name" value="Protein kinase-like (PK-like)"/>
    <property type="match status" value="1"/>
</dbReference>
<dbReference type="GO" id="GO:0070059">
    <property type="term" value="P:intrinsic apoptotic signaling pathway in response to endoplasmic reticulum stress"/>
    <property type="evidence" value="ECO:0007669"/>
    <property type="project" value="TreeGrafter"/>
</dbReference>
<evidence type="ECO:0000256" key="3">
    <source>
        <dbReference type="ARBA" id="ARBA00022527"/>
    </source>
</evidence>
<evidence type="ECO:0000259" key="16">
    <source>
        <dbReference type="PROSITE" id="PS51392"/>
    </source>
</evidence>
<accession>A0A2P7Z621</accession>
<dbReference type="PANTHER" id="PTHR13954">
    <property type="entry name" value="IRE1-RELATED"/>
    <property type="match status" value="1"/>
</dbReference>
<comment type="caution">
    <text evidence="17">The sequence shown here is derived from an EMBL/GenBank/DDBJ whole genome shotgun (WGS) entry which is preliminary data.</text>
</comment>
<dbReference type="STRING" id="40998.A0A2P7Z621"/>
<keyword evidence="8" id="KW-0418">Kinase</keyword>
<dbReference type="InterPro" id="IPR045133">
    <property type="entry name" value="IRE1/2-like"/>
</dbReference>
<evidence type="ECO:0000256" key="1">
    <source>
        <dbReference type="ARBA" id="ARBA00004479"/>
    </source>
</evidence>
<evidence type="ECO:0000313" key="18">
    <source>
        <dbReference type="Proteomes" id="UP000243723"/>
    </source>
</evidence>
<dbReference type="PROSITE" id="PS51392">
    <property type="entry name" value="KEN"/>
    <property type="match status" value="1"/>
</dbReference>
<feature type="domain" description="KEN" evidence="16">
    <location>
        <begin position="1058"/>
        <end position="1191"/>
    </location>
</feature>
<keyword evidence="4" id="KW-0808">Transferase</keyword>
<evidence type="ECO:0000256" key="10">
    <source>
        <dbReference type="ARBA" id="ARBA00022989"/>
    </source>
</evidence>
<evidence type="ECO:0000313" key="17">
    <source>
        <dbReference type="EMBL" id="PSK43682.1"/>
    </source>
</evidence>
<dbReference type="Pfam" id="PF00069">
    <property type="entry name" value="Pkinase"/>
    <property type="match status" value="1"/>
</dbReference>
<dbReference type="Pfam" id="PF06479">
    <property type="entry name" value="Ribonuc_2-5A"/>
    <property type="match status" value="1"/>
</dbReference>
<dbReference type="FunFam" id="3.30.200.20:FF:000077">
    <property type="entry name" value="Putative Serine/threonine-protein kinase/endoribonuclease IRE1"/>
    <property type="match status" value="1"/>
</dbReference>
<evidence type="ECO:0000256" key="14">
    <source>
        <dbReference type="SAM" id="SignalP"/>
    </source>
</evidence>
<feature type="region of interest" description="Disordered" evidence="13">
    <location>
        <begin position="88"/>
        <end position="108"/>
    </location>
</feature>
<feature type="signal peptide" evidence="14">
    <location>
        <begin position="1"/>
        <end position="25"/>
    </location>
</feature>
<keyword evidence="10" id="KW-0472">Membrane</keyword>